<dbReference type="KEGG" id="hsr:HSBAA_50520"/>
<evidence type="ECO:0000313" key="2">
    <source>
        <dbReference type="Proteomes" id="UP000320231"/>
    </source>
</evidence>
<organism evidence="1 2">
    <name type="scientific">Vreelandella sulfidaeris</name>
    <dbReference type="NCBI Taxonomy" id="115553"/>
    <lineage>
        <taxon>Bacteria</taxon>
        <taxon>Pseudomonadati</taxon>
        <taxon>Pseudomonadota</taxon>
        <taxon>Gammaproteobacteria</taxon>
        <taxon>Oceanospirillales</taxon>
        <taxon>Halomonadaceae</taxon>
        <taxon>Vreelandella</taxon>
    </lineage>
</organism>
<gene>
    <name evidence="1" type="ORF">HSBAA_50520</name>
</gene>
<reference evidence="1 2" key="1">
    <citation type="journal article" date="2019" name="Microbiol. Resour. Announc.">
        <title>Complete Genome Sequence of Halomonas sulfidaeris Strain Esulfide1 Isolated from a Metal Sulfide Rock at a Depth of 2,200 Meters, Obtained Using Nanopore Sequencing.</title>
        <authorList>
            <person name="Saito M."/>
            <person name="Nishigata A."/>
            <person name="Galipon J."/>
            <person name="Arakawa K."/>
        </authorList>
    </citation>
    <scope>NUCLEOTIDE SEQUENCE [LARGE SCALE GENOMIC DNA]</scope>
    <source>
        <strain evidence="1 2">ATCC BAA-803</strain>
    </source>
</reference>
<accession>A0A455UBZ1</accession>
<dbReference type="Proteomes" id="UP000320231">
    <property type="component" value="Chromosome"/>
</dbReference>
<sequence>MSNRNIFVVGLDEVNRQRLAHLRGAEHYRFHGVIEPAEVNDTDIFPIEDMLARAETQLKAFGEPIDAIVGYMDFPVSTMLPLLCERLGTPSTSLESLLKCEHKYWSRLVQKEVIADYIPRFTAFDPFDSQALAHIGGSGAVFPLLRQTHQVVRLTAGLSYRKPRRFRPRRRAFV</sequence>
<name>A0A455UBZ1_9GAMM</name>
<dbReference type="AlphaFoldDB" id="A0A455UBZ1"/>
<dbReference type="EMBL" id="AP019514">
    <property type="protein sequence ID" value="BBI63746.1"/>
    <property type="molecule type" value="Genomic_DNA"/>
</dbReference>
<proteinExistence type="predicted"/>
<protein>
    <submittedName>
        <fullName evidence="1">Uncharacterized protein</fullName>
    </submittedName>
</protein>
<evidence type="ECO:0000313" key="1">
    <source>
        <dbReference type="EMBL" id="BBI63746.1"/>
    </source>
</evidence>